<keyword evidence="3" id="KW-0804">Transcription</keyword>
<dbReference type="PATRIC" id="fig|1293439.3.peg.2200"/>
<dbReference type="InterPro" id="IPR036390">
    <property type="entry name" value="WH_DNA-bd_sf"/>
</dbReference>
<dbReference type="InterPro" id="IPR028978">
    <property type="entry name" value="Chorismate_lyase_/UTRA_dom_sf"/>
</dbReference>
<dbReference type="OrthoDB" id="7334968at2"/>
<sequence length="252" mass="27330">MIKGVVRNSPLPLYQQVKKNLLDLMRSGEIPSSGKIASERELVAQLGVSRITVRQALKELVADGQLQSRPGKGFYTTARSGRGHELEVVRSFSEMALANGSVPGTKLLSLDVMEPPEDIALGLALEPGAKVVHLKRLRLLDDLAVSVTQDWLPATLVPTLAMLEWNKSNLSLYAELRERYAVIPLHGQTRLSAALAEPDEAELLGLTPPAAVLVVDQIAYGAGRIPINMTHSVQNPKTYPLRLSQGTASFAQ</sequence>
<keyword evidence="6" id="KW-1185">Reference proteome</keyword>
<dbReference type="GO" id="GO:0003700">
    <property type="term" value="F:DNA-binding transcription factor activity"/>
    <property type="evidence" value="ECO:0007669"/>
    <property type="project" value="InterPro"/>
</dbReference>
<dbReference type="RefSeq" id="WP_046137372.1">
    <property type="nucleotide sequence ID" value="NZ_LANJ01000019.1"/>
</dbReference>
<keyword evidence="2" id="KW-0238">DNA-binding</keyword>
<proteinExistence type="predicted"/>
<accession>A0A0F5Q9I6</accession>
<dbReference type="PRINTS" id="PR00035">
    <property type="entry name" value="HTHGNTR"/>
</dbReference>
<dbReference type="SUPFAM" id="SSF46785">
    <property type="entry name" value="Winged helix' DNA-binding domain"/>
    <property type="match status" value="1"/>
</dbReference>
<dbReference type="Pfam" id="PF07702">
    <property type="entry name" value="UTRA"/>
    <property type="match status" value="1"/>
</dbReference>
<dbReference type="InterPro" id="IPR036388">
    <property type="entry name" value="WH-like_DNA-bd_sf"/>
</dbReference>
<evidence type="ECO:0000256" key="3">
    <source>
        <dbReference type="ARBA" id="ARBA00023163"/>
    </source>
</evidence>
<dbReference type="GO" id="GO:0003677">
    <property type="term" value="F:DNA binding"/>
    <property type="evidence" value="ECO:0007669"/>
    <property type="project" value="UniProtKB-KW"/>
</dbReference>
<protein>
    <recommendedName>
        <fullName evidence="4">HTH gntR-type domain-containing protein</fullName>
    </recommendedName>
</protein>
<dbReference type="STRING" id="1293439.WH87_12960"/>
<keyword evidence="1" id="KW-0805">Transcription regulation</keyword>
<dbReference type="PROSITE" id="PS50949">
    <property type="entry name" value="HTH_GNTR"/>
    <property type="match status" value="1"/>
</dbReference>
<dbReference type="InterPro" id="IPR000524">
    <property type="entry name" value="Tscrpt_reg_HTH_GntR"/>
</dbReference>
<evidence type="ECO:0000256" key="1">
    <source>
        <dbReference type="ARBA" id="ARBA00023015"/>
    </source>
</evidence>
<evidence type="ECO:0000259" key="4">
    <source>
        <dbReference type="PROSITE" id="PS50949"/>
    </source>
</evidence>
<name>A0A0F5Q9I6_9HYPH</name>
<dbReference type="Gene3D" id="3.40.1410.10">
    <property type="entry name" value="Chorismate lyase-like"/>
    <property type="match status" value="1"/>
</dbReference>
<dbReference type="InterPro" id="IPR011663">
    <property type="entry name" value="UTRA"/>
</dbReference>
<evidence type="ECO:0000256" key="2">
    <source>
        <dbReference type="ARBA" id="ARBA00023125"/>
    </source>
</evidence>
<evidence type="ECO:0000313" key="6">
    <source>
        <dbReference type="Proteomes" id="UP000033411"/>
    </source>
</evidence>
<dbReference type="InterPro" id="IPR050679">
    <property type="entry name" value="Bact_HTH_transcr_reg"/>
</dbReference>
<dbReference type="Pfam" id="PF00392">
    <property type="entry name" value="GntR"/>
    <property type="match status" value="1"/>
</dbReference>
<reference evidence="5 6" key="1">
    <citation type="submission" date="2015-03" db="EMBL/GenBank/DDBJ databases">
        <authorList>
            <person name="Lepp D."/>
            <person name="Hassan Y.I."/>
            <person name="Li X.-Z."/>
            <person name="Zhou T."/>
        </authorList>
    </citation>
    <scope>NUCLEOTIDE SEQUENCE [LARGE SCALE GENOMIC DNA]</scope>
    <source>
        <strain evidence="5 6">E84</strain>
    </source>
</reference>
<feature type="domain" description="HTH gntR-type" evidence="4">
    <location>
        <begin position="11"/>
        <end position="79"/>
    </location>
</feature>
<dbReference type="SMART" id="SM00866">
    <property type="entry name" value="UTRA"/>
    <property type="match status" value="1"/>
</dbReference>
<dbReference type="Proteomes" id="UP000033411">
    <property type="component" value="Unassembled WGS sequence"/>
</dbReference>
<dbReference type="Gene3D" id="1.10.10.10">
    <property type="entry name" value="Winged helix-like DNA-binding domain superfamily/Winged helix DNA-binding domain"/>
    <property type="match status" value="1"/>
</dbReference>
<dbReference type="EMBL" id="LANJ01000019">
    <property type="protein sequence ID" value="KKC37428.1"/>
    <property type="molecule type" value="Genomic_DNA"/>
</dbReference>
<dbReference type="CDD" id="cd07377">
    <property type="entry name" value="WHTH_GntR"/>
    <property type="match status" value="1"/>
</dbReference>
<dbReference type="PANTHER" id="PTHR44846:SF1">
    <property type="entry name" value="MANNOSYL-D-GLYCERATE TRANSPORT_METABOLISM SYSTEM REPRESSOR MNGR-RELATED"/>
    <property type="match status" value="1"/>
</dbReference>
<dbReference type="GO" id="GO:0045892">
    <property type="term" value="P:negative regulation of DNA-templated transcription"/>
    <property type="evidence" value="ECO:0007669"/>
    <property type="project" value="TreeGrafter"/>
</dbReference>
<dbReference type="AlphaFoldDB" id="A0A0F5Q9I6"/>
<dbReference type="SMART" id="SM00345">
    <property type="entry name" value="HTH_GNTR"/>
    <property type="match status" value="1"/>
</dbReference>
<dbReference type="SUPFAM" id="SSF64288">
    <property type="entry name" value="Chorismate lyase-like"/>
    <property type="match status" value="1"/>
</dbReference>
<evidence type="ECO:0000313" key="5">
    <source>
        <dbReference type="EMBL" id="KKC37428.1"/>
    </source>
</evidence>
<gene>
    <name evidence="5" type="ORF">WH87_12960</name>
</gene>
<organism evidence="5 6">
    <name type="scientific">Devosia epidermidihirudinis</name>
    <dbReference type="NCBI Taxonomy" id="1293439"/>
    <lineage>
        <taxon>Bacteria</taxon>
        <taxon>Pseudomonadati</taxon>
        <taxon>Pseudomonadota</taxon>
        <taxon>Alphaproteobacteria</taxon>
        <taxon>Hyphomicrobiales</taxon>
        <taxon>Devosiaceae</taxon>
        <taxon>Devosia</taxon>
    </lineage>
</organism>
<dbReference type="PANTHER" id="PTHR44846">
    <property type="entry name" value="MANNOSYL-D-GLYCERATE TRANSPORT/METABOLISM SYSTEM REPRESSOR MNGR-RELATED"/>
    <property type="match status" value="1"/>
</dbReference>
<comment type="caution">
    <text evidence="5">The sequence shown here is derived from an EMBL/GenBank/DDBJ whole genome shotgun (WGS) entry which is preliminary data.</text>
</comment>